<keyword evidence="2" id="KW-1185">Reference proteome</keyword>
<sequence length="885" mass="99342">MLKLSIENGAFKDSFGREVILRGINFAADAKLPAKPFVPSHAPENDAFFDGDNVSFVGSPCSLEELDAHLERLKSWGFNTIRYIFTWEALEHDGPGIYDEEFIDFTIKVLYRLKHYQFYVIMDPHQDCWSRFCGGSGAPLWTHYAVGLNPRNFKVTQAALLESHFLDNPKEKPKMVWASNYTRLAASTLFTLFFAGKTFAPKCVINGVNIQDFLESHFINAVSRLAERVHSDTTEPGGLEKCIIGWESINEPGHGYIGVEDLDEVPKSQQVKLYTVPTGANGMALGYGFEQTMPKFEFGLMGPKVVNSKFTVNPKGVKAWLSPEETAHFDKHYGWERAESWVAGDQLATLKQEGIDAFGAEVPCLITEIGVPYDMDDKQAFSTGDFSSQIRSMDANNHALEFARLSHTLWVYVTRNNNKFGDNWNGEDLSIWSNDAVRSKSTHSADNLDDLTLAPVPENCASANQADYSKFHCPKNFLEGARAPEAFIRPVPSRSLNQPGGHVAEILLHPVKSMGSVSVMEAEIDAYGFKYDRIYMLAQRDWTDKIDKDAVKETSDSNNGGGDIKVRVKDFITQRENPQMTLIQPTLDVERNELTLTYTPDPAHKLVLPLDMARYIKDHPGTEATLPVVQTIIWGTFVNAYDLQSLARYYYNQGAAAAPDTDDEKKIAAAEWELITTETPVTDFFTDVVRVVLPAILLWPETRRRVTPEKNGPTEASHALELSFQDGYPGNLVSLKSLADLSTRVNRDREADDQVPLLARNFRPNLVLADTLAAWDEDDWKHITITPAADSKGQHRSPDKSRQVSQWHVACRNVRCQVPTISLTTGTFHPNREPYKTMQKFRRIDKGAPYEPCFGMNLVNESFGFTVAVGDLVTVNRRGPHFYVP</sequence>
<dbReference type="Proteomes" id="UP000744676">
    <property type="component" value="Unassembled WGS sequence"/>
</dbReference>
<gene>
    <name evidence="1" type="ORF">D0Z00_000113</name>
</gene>
<organism evidence="1 2">
    <name type="scientific">Geotrichum galactomycetum</name>
    <dbReference type="NCBI Taxonomy" id="27317"/>
    <lineage>
        <taxon>Eukaryota</taxon>
        <taxon>Fungi</taxon>
        <taxon>Dikarya</taxon>
        <taxon>Ascomycota</taxon>
        <taxon>Saccharomycotina</taxon>
        <taxon>Dipodascomycetes</taxon>
        <taxon>Dipodascales</taxon>
        <taxon>Dipodascaceae</taxon>
        <taxon>Geotrichum</taxon>
    </lineage>
</organism>
<dbReference type="EMBL" id="QVQA01000001">
    <property type="protein sequence ID" value="KAF5103135.1"/>
    <property type="molecule type" value="Genomic_DNA"/>
</dbReference>
<reference evidence="1 2" key="1">
    <citation type="journal article" date="2020" name="Front. Microbiol.">
        <title>Phenotypic and Genetic Characterization of the Cheese Ripening Yeast Geotrichum candidum.</title>
        <authorList>
            <person name="Perkins V."/>
            <person name="Vignola S."/>
            <person name="Lessard M.H."/>
            <person name="Plante P.L."/>
            <person name="Corbeil J."/>
            <person name="Dugat-Bony E."/>
            <person name="Frenette M."/>
            <person name="Labrie S."/>
        </authorList>
    </citation>
    <scope>NUCLEOTIDE SEQUENCE [LARGE SCALE GENOMIC DNA]</scope>
    <source>
        <strain evidence="1 2">LMA-1147</strain>
    </source>
</reference>
<protein>
    <submittedName>
        <fullName evidence="1">Uncharacterized protein</fullName>
    </submittedName>
</protein>
<proteinExistence type="predicted"/>
<evidence type="ECO:0000313" key="1">
    <source>
        <dbReference type="EMBL" id="KAF5103135.1"/>
    </source>
</evidence>
<accession>A0ACB6VAZ4</accession>
<evidence type="ECO:0000313" key="2">
    <source>
        <dbReference type="Proteomes" id="UP000744676"/>
    </source>
</evidence>
<name>A0ACB6VAZ4_9ASCO</name>
<comment type="caution">
    <text evidence="1">The sequence shown here is derived from an EMBL/GenBank/DDBJ whole genome shotgun (WGS) entry which is preliminary data.</text>
</comment>